<comment type="caution">
    <text evidence="1">The sequence shown here is derived from an EMBL/GenBank/DDBJ whole genome shotgun (WGS) entry which is preliminary data.</text>
</comment>
<reference evidence="1 2" key="1">
    <citation type="submission" date="2017-12" db="EMBL/GenBank/DDBJ databases">
        <authorList>
            <person name="Pombert J.-F."/>
            <person name="Haag K.L."/>
            <person name="Ebert D."/>
        </authorList>
    </citation>
    <scope>NUCLEOTIDE SEQUENCE [LARGE SCALE GENOMIC DNA]</scope>
    <source>
        <strain evidence="1">IL-G-3</strain>
    </source>
</reference>
<organism evidence="1 2">
    <name type="scientific">Hamiltosporidium tvaerminnensis</name>
    <dbReference type="NCBI Taxonomy" id="1176355"/>
    <lineage>
        <taxon>Eukaryota</taxon>
        <taxon>Fungi</taxon>
        <taxon>Fungi incertae sedis</taxon>
        <taxon>Microsporidia</taxon>
        <taxon>Dubosqiidae</taxon>
        <taxon>Hamiltosporidium</taxon>
    </lineage>
</organism>
<evidence type="ECO:0000313" key="2">
    <source>
        <dbReference type="Proteomes" id="UP000292282"/>
    </source>
</evidence>
<sequence length="260" mass="30187">MSNSFSGKNTGENKYHFHVGQTLEYIECENDNGSVCFVETSGSRNENLSLTTISTPRKQIVSNNDLKRTIVKTMKGHLMRLKLTLEIKECLETYFDLEGIKTLLPLHSKAVKLVPEPQDQLRNCFRELVVNYDDKNFVFLNKVGRAVETRPSRGCNKRGESACLSYFGGRSNEQICMIYHKTYERIVNEKNLKLSNKEIYESCKQQKILTSIFVMNNARISHNRGLNEDEEIAWYRIKTYHLTLYFLIALRMYSRSGKIK</sequence>
<evidence type="ECO:0000313" key="1">
    <source>
        <dbReference type="EMBL" id="TBU11130.1"/>
    </source>
</evidence>
<keyword evidence="2" id="KW-1185">Reference proteome</keyword>
<gene>
    <name evidence="1" type="ORF">CWI38_1367p0010</name>
</gene>
<dbReference type="OrthoDB" id="2194678at2759"/>
<protein>
    <submittedName>
        <fullName evidence="1">Uncharacterized protein</fullName>
    </submittedName>
</protein>
<dbReference type="VEuPathDB" id="MicrosporidiaDB:CWI38_1367p0010"/>
<dbReference type="Proteomes" id="UP000292282">
    <property type="component" value="Unassembled WGS sequence"/>
</dbReference>
<accession>A0A4Q9LU85</accession>
<name>A0A4Q9LU85_9MICR</name>
<dbReference type="AlphaFoldDB" id="A0A4Q9LU85"/>
<dbReference type="EMBL" id="PITK01001367">
    <property type="protein sequence ID" value="TBU11130.1"/>
    <property type="molecule type" value="Genomic_DNA"/>
</dbReference>
<proteinExistence type="predicted"/>